<dbReference type="KEGG" id="pdx:Psed_5663"/>
<gene>
    <name evidence="3" type="ordered locus">Psed_5663</name>
</gene>
<keyword evidence="2" id="KW-0812">Transmembrane</keyword>
<feature type="region of interest" description="Disordered" evidence="1">
    <location>
        <begin position="1"/>
        <end position="27"/>
    </location>
</feature>
<reference evidence="3 4" key="1">
    <citation type="journal article" date="2011" name="J. Bacteriol.">
        <title>Genome sequence of the 1,4-dioxane-degrading Pseudonocardia dioxanivorans strain CB1190.</title>
        <authorList>
            <person name="Sales C.M."/>
            <person name="Mahendra S."/>
            <person name="Grostern A."/>
            <person name="Parales R.E."/>
            <person name="Goodwin L.A."/>
            <person name="Woyke T."/>
            <person name="Nolan M."/>
            <person name="Lapidus A."/>
            <person name="Chertkov O."/>
            <person name="Ovchinnikova G."/>
            <person name="Sczyrba A."/>
            <person name="Alvarez-Cohen L."/>
        </authorList>
    </citation>
    <scope>NUCLEOTIDE SEQUENCE [LARGE SCALE GENOMIC DNA]</scope>
    <source>
        <strain evidence="4">ATCC 55486 / DSM 44775 / JCM 13855 / CB1190</strain>
    </source>
</reference>
<name>F4CZW5_PSEUX</name>
<feature type="region of interest" description="Disordered" evidence="1">
    <location>
        <begin position="206"/>
        <end position="241"/>
    </location>
</feature>
<evidence type="ECO:0000256" key="2">
    <source>
        <dbReference type="SAM" id="Phobius"/>
    </source>
</evidence>
<dbReference type="RefSeq" id="WP_013677690.1">
    <property type="nucleotide sequence ID" value="NC_015312.1"/>
</dbReference>
<keyword evidence="2" id="KW-0472">Membrane</keyword>
<dbReference type="InterPro" id="IPR022236">
    <property type="entry name" value="DUF3761"/>
</dbReference>
<dbReference type="HOGENOM" id="CLU_1110669_0_0_11"/>
<dbReference type="eggNOG" id="COG3103">
    <property type="taxonomic scope" value="Bacteria"/>
</dbReference>
<feature type="transmembrane region" description="Helical" evidence="2">
    <location>
        <begin position="89"/>
        <end position="109"/>
    </location>
</feature>
<dbReference type="AlphaFoldDB" id="F4CZW5"/>
<evidence type="ECO:0008006" key="5">
    <source>
        <dbReference type="Google" id="ProtNLM"/>
    </source>
</evidence>
<evidence type="ECO:0000256" key="1">
    <source>
        <dbReference type="SAM" id="MobiDB-lite"/>
    </source>
</evidence>
<keyword evidence="4" id="KW-1185">Reference proteome</keyword>
<dbReference type="EMBL" id="CP002593">
    <property type="protein sequence ID" value="AEA27791.1"/>
    <property type="molecule type" value="Genomic_DNA"/>
</dbReference>
<sequence>MPRSSPPRRPGSPGPAPGGVPEPPTVPFHAVRRRPRSVLVASVLVVLGALFAVIPATAPLGLVLCLAASVPAVMAWRRTRGAPPNVRRPAVAAVALAPTFLVVAIVVGMTTSSPARPAALLAEPGGTTRAAVPSLAPPPPSPTSLQQAPVSTPAASPTVAPVPLTSRRAAAVAPRPPAAPPSVAARAAPACDTSTHYVNVSGNCVPRPGSSTTESPTAVCKDGEPSYSQHRRGTCSGHGGVDRYLVNLPA</sequence>
<dbReference type="Proteomes" id="UP000007809">
    <property type="component" value="Chromosome"/>
</dbReference>
<evidence type="ECO:0000313" key="4">
    <source>
        <dbReference type="Proteomes" id="UP000007809"/>
    </source>
</evidence>
<evidence type="ECO:0000313" key="3">
    <source>
        <dbReference type="EMBL" id="AEA27791.1"/>
    </source>
</evidence>
<feature type="compositionally biased region" description="Pro residues" evidence="1">
    <location>
        <begin position="1"/>
        <end position="26"/>
    </location>
</feature>
<protein>
    <recommendedName>
        <fullName evidence="5">DUF3761 domain-containing protein</fullName>
    </recommendedName>
</protein>
<accession>F4CZW5</accession>
<dbReference type="Pfam" id="PF12587">
    <property type="entry name" value="DUF3761"/>
    <property type="match status" value="1"/>
</dbReference>
<feature type="transmembrane region" description="Helical" evidence="2">
    <location>
        <begin position="37"/>
        <end position="54"/>
    </location>
</feature>
<feature type="region of interest" description="Disordered" evidence="1">
    <location>
        <begin position="126"/>
        <end position="160"/>
    </location>
</feature>
<proteinExistence type="predicted"/>
<feature type="transmembrane region" description="Helical" evidence="2">
    <location>
        <begin position="60"/>
        <end position="77"/>
    </location>
</feature>
<keyword evidence="2" id="KW-1133">Transmembrane helix</keyword>
<dbReference type="STRING" id="675635.Psed_5663"/>
<organism evidence="3 4">
    <name type="scientific">Pseudonocardia dioxanivorans (strain ATCC 55486 / DSM 44775 / JCM 13855 / CB1190)</name>
    <dbReference type="NCBI Taxonomy" id="675635"/>
    <lineage>
        <taxon>Bacteria</taxon>
        <taxon>Bacillati</taxon>
        <taxon>Actinomycetota</taxon>
        <taxon>Actinomycetes</taxon>
        <taxon>Pseudonocardiales</taxon>
        <taxon>Pseudonocardiaceae</taxon>
        <taxon>Pseudonocardia</taxon>
    </lineage>
</organism>
<feature type="compositionally biased region" description="Low complexity" evidence="1">
    <location>
        <begin position="143"/>
        <end position="160"/>
    </location>
</feature>